<dbReference type="InterPro" id="IPR036513">
    <property type="entry name" value="STAS_dom_sf"/>
</dbReference>
<name>A0ABW8C4E5_9ACTN</name>
<evidence type="ECO:0000313" key="3">
    <source>
        <dbReference type="Proteomes" id="UP001614394"/>
    </source>
</evidence>
<dbReference type="Pfam" id="PF01740">
    <property type="entry name" value="STAS"/>
    <property type="match status" value="1"/>
</dbReference>
<dbReference type="InterPro" id="IPR002645">
    <property type="entry name" value="STAS_dom"/>
</dbReference>
<dbReference type="Proteomes" id="UP001614394">
    <property type="component" value="Unassembled WGS sequence"/>
</dbReference>
<organism evidence="2 3">
    <name type="scientific">Streptomyces fildesensis</name>
    <dbReference type="NCBI Taxonomy" id="375757"/>
    <lineage>
        <taxon>Bacteria</taxon>
        <taxon>Bacillati</taxon>
        <taxon>Actinomycetota</taxon>
        <taxon>Actinomycetes</taxon>
        <taxon>Kitasatosporales</taxon>
        <taxon>Streptomycetaceae</taxon>
        <taxon>Streptomyces</taxon>
    </lineage>
</organism>
<reference evidence="2 3" key="1">
    <citation type="submission" date="2024-10" db="EMBL/GenBank/DDBJ databases">
        <title>The Natural Products Discovery Center: Release of the First 8490 Sequenced Strains for Exploring Actinobacteria Biosynthetic Diversity.</title>
        <authorList>
            <person name="Kalkreuter E."/>
            <person name="Kautsar S.A."/>
            <person name="Yang D."/>
            <person name="Bader C.D."/>
            <person name="Teijaro C.N."/>
            <person name="Fluegel L."/>
            <person name="Davis C.M."/>
            <person name="Simpson J.R."/>
            <person name="Lauterbach L."/>
            <person name="Steele A.D."/>
            <person name="Gui C."/>
            <person name="Meng S."/>
            <person name="Li G."/>
            <person name="Viehrig K."/>
            <person name="Ye F."/>
            <person name="Su P."/>
            <person name="Kiefer A.F."/>
            <person name="Nichols A."/>
            <person name="Cepeda A.J."/>
            <person name="Yan W."/>
            <person name="Fan B."/>
            <person name="Jiang Y."/>
            <person name="Adhikari A."/>
            <person name="Zheng C.-J."/>
            <person name="Schuster L."/>
            <person name="Cowan T.M."/>
            <person name="Smanski M.J."/>
            <person name="Chevrette M.G."/>
            <person name="De Carvalho L.P.S."/>
            <person name="Shen B."/>
        </authorList>
    </citation>
    <scope>NUCLEOTIDE SEQUENCE [LARGE SCALE GENOMIC DNA]</scope>
    <source>
        <strain evidence="2 3">NPDC053399</strain>
    </source>
</reference>
<dbReference type="EMBL" id="JBITYG010000002">
    <property type="protein sequence ID" value="MFI9100291.1"/>
    <property type="molecule type" value="Genomic_DNA"/>
</dbReference>
<dbReference type="RefSeq" id="WP_399645319.1">
    <property type="nucleotide sequence ID" value="NZ_JBITYG010000002.1"/>
</dbReference>
<proteinExistence type="predicted"/>
<sequence length="146" mass="15442">MTRLQVRPVRHGQGDVDVLALAGELDLDSEDVLAAAVAEVLRARQDGRLRNGGLPSQQDGDTRRSRLVLDCAGLTFCDSRGLGLLLTIRQTLQDRGDVLVLADVSPQLLRTLELTGADQVLTLADGVGDALLPVAPPEPRTGDASA</sequence>
<dbReference type="SUPFAM" id="SSF52091">
    <property type="entry name" value="SpoIIaa-like"/>
    <property type="match status" value="1"/>
</dbReference>
<gene>
    <name evidence="2" type="ORF">ACIGXA_07180</name>
</gene>
<dbReference type="CDD" id="cd07043">
    <property type="entry name" value="STAS_anti-anti-sigma_factors"/>
    <property type="match status" value="1"/>
</dbReference>
<keyword evidence="3" id="KW-1185">Reference proteome</keyword>
<accession>A0ABW8C4E5</accession>
<feature type="domain" description="STAS" evidence="1">
    <location>
        <begin position="15"/>
        <end position="134"/>
    </location>
</feature>
<dbReference type="PANTHER" id="PTHR33495:SF2">
    <property type="entry name" value="ANTI-SIGMA FACTOR ANTAGONIST TM_1081-RELATED"/>
    <property type="match status" value="1"/>
</dbReference>
<dbReference type="Gene3D" id="3.30.750.24">
    <property type="entry name" value="STAS domain"/>
    <property type="match status" value="1"/>
</dbReference>
<comment type="caution">
    <text evidence="2">The sequence shown here is derived from an EMBL/GenBank/DDBJ whole genome shotgun (WGS) entry which is preliminary data.</text>
</comment>
<dbReference type="PROSITE" id="PS50801">
    <property type="entry name" value="STAS"/>
    <property type="match status" value="1"/>
</dbReference>
<evidence type="ECO:0000259" key="1">
    <source>
        <dbReference type="PROSITE" id="PS50801"/>
    </source>
</evidence>
<protein>
    <submittedName>
        <fullName evidence="2">STAS domain-containing protein</fullName>
    </submittedName>
</protein>
<evidence type="ECO:0000313" key="2">
    <source>
        <dbReference type="EMBL" id="MFI9100291.1"/>
    </source>
</evidence>
<dbReference type="PANTHER" id="PTHR33495">
    <property type="entry name" value="ANTI-SIGMA FACTOR ANTAGONIST TM_1081-RELATED-RELATED"/>
    <property type="match status" value="1"/>
</dbReference>